<dbReference type="Pfam" id="PF00589">
    <property type="entry name" value="Phage_integrase"/>
    <property type="match status" value="1"/>
</dbReference>
<keyword evidence="5" id="KW-1185">Reference proteome</keyword>
<keyword evidence="1" id="KW-0229">DNA integration</keyword>
<reference evidence="4" key="1">
    <citation type="submission" date="2023-03" db="EMBL/GenBank/DDBJ databases">
        <authorList>
            <person name="Cleenwerck I."/>
        </authorList>
    </citation>
    <scope>NUCLEOTIDE SEQUENCE</scope>
    <source>
        <strain evidence="4">LMG 32879</strain>
    </source>
</reference>
<dbReference type="InterPro" id="IPR013762">
    <property type="entry name" value="Integrase-like_cat_sf"/>
</dbReference>
<dbReference type="SUPFAM" id="SSF56349">
    <property type="entry name" value="DNA breaking-rejoining enzymes"/>
    <property type="match status" value="1"/>
</dbReference>
<evidence type="ECO:0000256" key="2">
    <source>
        <dbReference type="ARBA" id="ARBA00023172"/>
    </source>
</evidence>
<protein>
    <submittedName>
        <fullName evidence="4">Tyrosine-type recombinase/integrase</fullName>
    </submittedName>
</protein>
<dbReference type="InterPro" id="IPR011010">
    <property type="entry name" value="DNA_brk_join_enz"/>
</dbReference>
<name>A0AA35Y5D7_9PROT</name>
<dbReference type="GO" id="GO:0006310">
    <property type="term" value="P:DNA recombination"/>
    <property type="evidence" value="ECO:0007669"/>
    <property type="project" value="UniProtKB-KW"/>
</dbReference>
<accession>A0AA35Y5D7</accession>
<dbReference type="InterPro" id="IPR002104">
    <property type="entry name" value="Integrase_catalytic"/>
</dbReference>
<dbReference type="PANTHER" id="PTHR30349">
    <property type="entry name" value="PHAGE INTEGRASE-RELATED"/>
    <property type="match status" value="1"/>
</dbReference>
<evidence type="ECO:0000313" key="5">
    <source>
        <dbReference type="Proteomes" id="UP001176960"/>
    </source>
</evidence>
<dbReference type="EMBL" id="CATKSH010000028">
    <property type="protein sequence ID" value="CAI9121963.1"/>
    <property type="molecule type" value="Genomic_DNA"/>
</dbReference>
<dbReference type="AlphaFoldDB" id="A0AA35Y5D7"/>
<dbReference type="RefSeq" id="WP_289843839.1">
    <property type="nucleotide sequence ID" value="NZ_CATKSH010000028.1"/>
</dbReference>
<dbReference type="PROSITE" id="PS51898">
    <property type="entry name" value="TYR_RECOMBINASE"/>
    <property type="match status" value="1"/>
</dbReference>
<evidence type="ECO:0000313" key="4">
    <source>
        <dbReference type="EMBL" id="CAI9121963.1"/>
    </source>
</evidence>
<dbReference type="GO" id="GO:0003677">
    <property type="term" value="F:DNA binding"/>
    <property type="evidence" value="ECO:0007669"/>
    <property type="project" value="InterPro"/>
</dbReference>
<dbReference type="Gene3D" id="1.10.443.10">
    <property type="entry name" value="Intergrase catalytic core"/>
    <property type="match status" value="1"/>
</dbReference>
<keyword evidence="2" id="KW-0233">DNA recombination</keyword>
<gene>
    <name evidence="4" type="ORF">LMG32879_002819</name>
</gene>
<evidence type="ECO:0000259" key="3">
    <source>
        <dbReference type="PROSITE" id="PS51898"/>
    </source>
</evidence>
<dbReference type="GO" id="GO:0015074">
    <property type="term" value="P:DNA integration"/>
    <property type="evidence" value="ECO:0007669"/>
    <property type="project" value="UniProtKB-KW"/>
</dbReference>
<organism evidence="4 5">
    <name type="scientific">Brytella acorum</name>
    <dbReference type="NCBI Taxonomy" id="2959299"/>
    <lineage>
        <taxon>Bacteria</taxon>
        <taxon>Pseudomonadati</taxon>
        <taxon>Pseudomonadota</taxon>
        <taxon>Alphaproteobacteria</taxon>
        <taxon>Acetobacterales</taxon>
        <taxon>Acetobacteraceae</taxon>
        <taxon>Brytella</taxon>
    </lineage>
</organism>
<dbReference type="Proteomes" id="UP001176960">
    <property type="component" value="Unassembled WGS sequence"/>
</dbReference>
<evidence type="ECO:0000256" key="1">
    <source>
        <dbReference type="ARBA" id="ARBA00022908"/>
    </source>
</evidence>
<dbReference type="PANTHER" id="PTHR30349:SF90">
    <property type="entry name" value="TYROSINE RECOMBINASE XERD"/>
    <property type="match status" value="1"/>
</dbReference>
<sequence length="511" mass="56758">MNPTSNPHSGSDPRAAVLDSRALVQGYLAQHPKLSAGALSAARHFLKWANAHDIAHKDLDASAVDRFARHRCRCGRYRLQQLRDPVYLTDVRRFHRYLEDAGIVTVPTGVERLDKYLPEFADGLRAAGYSEVTYAGRLSQARHFAEWIFQAHIPAKEITDVTIEQFSLHDCRCGIRTKRGRRVAGSGTRDRRRGALRFVNFLRDRGVINPAVSPDTPEVDPRLDGFAQWLHRERGATEETIRRYRQEAGRWVDILGKDPTHYDAATIRSIVLGQGPERTRSSLRMTVTVLRALLRFTVSQGLCAPHLLHAVPPAVRRKLSTVPRVIPAATIEDIIASSGTTTLVDLRDRAILLLLARMALRAGDVWQLRLSDIDWRAGRLRLHGKSRRGTKLPLPQDAGDALLAYIEDARPVASTDRVFLRAQAPFTPLRSSAEIAGIVARILKRGGFSHLPTGSHVFRHSLASAWLRDGADLDQIGIALRHASRDTTAIYAKVDVSMLAAVAQPWPGAAS</sequence>
<proteinExistence type="predicted"/>
<dbReference type="InterPro" id="IPR050090">
    <property type="entry name" value="Tyrosine_recombinase_XerCD"/>
</dbReference>
<feature type="domain" description="Tyr recombinase" evidence="3">
    <location>
        <begin position="321"/>
        <end position="504"/>
    </location>
</feature>
<comment type="caution">
    <text evidence="4">The sequence shown here is derived from an EMBL/GenBank/DDBJ whole genome shotgun (WGS) entry which is preliminary data.</text>
</comment>